<organism evidence="2 3">
    <name type="scientific">Actinoplanes digitatis</name>
    <dbReference type="NCBI Taxonomy" id="1868"/>
    <lineage>
        <taxon>Bacteria</taxon>
        <taxon>Bacillati</taxon>
        <taxon>Actinomycetota</taxon>
        <taxon>Actinomycetes</taxon>
        <taxon>Micromonosporales</taxon>
        <taxon>Micromonosporaceae</taxon>
        <taxon>Actinoplanes</taxon>
    </lineage>
</organism>
<dbReference type="EMBL" id="JACHNH010000001">
    <property type="protein sequence ID" value="MBB4764609.1"/>
    <property type="molecule type" value="Genomic_DNA"/>
</dbReference>
<gene>
    <name evidence="2" type="ORF">BJ971_005165</name>
</gene>
<protein>
    <submittedName>
        <fullName evidence="2">Uncharacterized protein</fullName>
    </submittedName>
</protein>
<dbReference type="RefSeq" id="WP_184995780.1">
    <property type="nucleotide sequence ID" value="NZ_BOMK01000003.1"/>
</dbReference>
<dbReference type="AlphaFoldDB" id="A0A7W7I172"/>
<reference evidence="2 3" key="1">
    <citation type="submission" date="2020-08" db="EMBL/GenBank/DDBJ databases">
        <title>Sequencing the genomes of 1000 actinobacteria strains.</title>
        <authorList>
            <person name="Klenk H.-P."/>
        </authorList>
    </citation>
    <scope>NUCLEOTIDE SEQUENCE [LARGE SCALE GENOMIC DNA]</scope>
    <source>
        <strain evidence="2 3">DSM 43149</strain>
    </source>
</reference>
<feature type="region of interest" description="Disordered" evidence="1">
    <location>
        <begin position="285"/>
        <end position="315"/>
    </location>
</feature>
<evidence type="ECO:0000313" key="3">
    <source>
        <dbReference type="Proteomes" id="UP000578112"/>
    </source>
</evidence>
<comment type="caution">
    <text evidence="2">The sequence shown here is derived from an EMBL/GenBank/DDBJ whole genome shotgun (WGS) entry which is preliminary data.</text>
</comment>
<proteinExistence type="predicted"/>
<name>A0A7W7I172_9ACTN</name>
<keyword evidence="3" id="KW-1185">Reference proteome</keyword>
<dbReference type="Proteomes" id="UP000578112">
    <property type="component" value="Unassembled WGS sequence"/>
</dbReference>
<evidence type="ECO:0000256" key="1">
    <source>
        <dbReference type="SAM" id="MobiDB-lite"/>
    </source>
</evidence>
<evidence type="ECO:0000313" key="2">
    <source>
        <dbReference type="EMBL" id="MBB4764609.1"/>
    </source>
</evidence>
<sequence>MTVSPEIAAALMPDATITLQVRTPTPASARTAVEAFADGLRGRDPGLVDASGAWLGPKYVGPVVPLPDGPALTIDVGQMPDSLRDGLPARLAGLLADAGVTAAEIIIPPNDMARYLGLRSLRSAARALIRGPAGAGWQLTAAEEWFGATPPRGLVLSTPVEVPAGKVAATLAPMLAAETTVILIAGADPVESAVAAEGFGRGELALMHAGPGWPAGMRRQRDLARRFAGRVDWAGVTADADADRLLTTGWWDPARPSAEWLADALVPDAMWFQVLSPGHINRLGEPPEGAEDLGEGRHGLTIGDPEQWLPTHPDSPTVRARARALLAACLSTPTAVAELNRTRR</sequence>
<accession>A0A7W7I172</accession>